<accession>A0A255XPQ2</accession>
<evidence type="ECO:0000313" key="1">
    <source>
        <dbReference type="EMBL" id="OYQ18966.1"/>
    </source>
</evidence>
<dbReference type="RefSeq" id="WP_094409230.1">
    <property type="nucleotide sequence ID" value="NZ_BMJZ01000001.1"/>
</dbReference>
<dbReference type="AlphaFoldDB" id="A0A255XPQ2"/>
<evidence type="ECO:0000313" key="2">
    <source>
        <dbReference type="Proteomes" id="UP000216361"/>
    </source>
</evidence>
<name>A0A255XPQ2_9PROT</name>
<sequence>MELTDSDIEVAEARSKAQHARWPRAVKVRFNRHTRRVVISLSNGVEVSFSPKQAQGFETATDADLGEAEISPSGLAVFFPRLNADIYIPGLLQGSLGSELWGAAARRSA</sequence>
<dbReference type="Pfam" id="PF10387">
    <property type="entry name" value="DUF2442"/>
    <property type="match status" value="1"/>
</dbReference>
<dbReference type="InterPro" id="IPR018841">
    <property type="entry name" value="DUF2442"/>
</dbReference>
<reference evidence="1 2" key="1">
    <citation type="submission" date="2017-07" db="EMBL/GenBank/DDBJ databases">
        <title>Elstera cyanobacteriorum sp. nov., a novel bacterium isolated from cyanobacterial aggregates in a eutrophic lake.</title>
        <authorList>
            <person name="Cai H."/>
        </authorList>
    </citation>
    <scope>NUCLEOTIDE SEQUENCE [LARGE SCALE GENOMIC DNA]</scope>
    <source>
        <strain evidence="1 2">TH019</strain>
    </source>
</reference>
<keyword evidence="2" id="KW-1185">Reference proteome</keyword>
<protein>
    <recommendedName>
        <fullName evidence="3">DUF2442 domain-containing protein</fullName>
    </recommendedName>
</protein>
<evidence type="ECO:0008006" key="3">
    <source>
        <dbReference type="Google" id="ProtNLM"/>
    </source>
</evidence>
<comment type="caution">
    <text evidence="1">The sequence shown here is derived from an EMBL/GenBank/DDBJ whole genome shotgun (WGS) entry which is preliminary data.</text>
</comment>
<organism evidence="1 2">
    <name type="scientific">Elstera cyanobacteriorum</name>
    <dbReference type="NCBI Taxonomy" id="2022747"/>
    <lineage>
        <taxon>Bacteria</taxon>
        <taxon>Pseudomonadati</taxon>
        <taxon>Pseudomonadota</taxon>
        <taxon>Alphaproteobacteria</taxon>
        <taxon>Rhodospirillales</taxon>
        <taxon>Rhodospirillaceae</taxon>
        <taxon>Elstera</taxon>
    </lineage>
</organism>
<dbReference type="OrthoDB" id="337884at2"/>
<dbReference type="EMBL" id="NOXS01000032">
    <property type="protein sequence ID" value="OYQ18966.1"/>
    <property type="molecule type" value="Genomic_DNA"/>
</dbReference>
<proteinExistence type="predicted"/>
<gene>
    <name evidence="1" type="ORF">CHR90_12025</name>
</gene>
<dbReference type="Proteomes" id="UP000216361">
    <property type="component" value="Unassembled WGS sequence"/>
</dbReference>
<dbReference type="Gene3D" id="3.30.2020.40">
    <property type="entry name" value="Uncharacterised protein PF10387, DUF2442"/>
    <property type="match status" value="1"/>
</dbReference>